<dbReference type="WBParaSite" id="HPLM_0000560201-mRNA-1">
    <property type="protein sequence ID" value="HPLM_0000560201-mRNA-1"/>
    <property type="gene ID" value="HPLM_0000560201"/>
</dbReference>
<keyword evidence="2" id="KW-1185">Reference proteome</keyword>
<name>A0A0N4W6D5_HAEPC</name>
<reference evidence="3" key="1">
    <citation type="submission" date="2017-02" db="UniProtKB">
        <authorList>
            <consortium name="WormBaseParasite"/>
        </authorList>
    </citation>
    <scope>IDENTIFICATION</scope>
</reference>
<dbReference type="Proteomes" id="UP000268014">
    <property type="component" value="Unassembled WGS sequence"/>
</dbReference>
<evidence type="ECO:0000313" key="2">
    <source>
        <dbReference type="Proteomes" id="UP000268014"/>
    </source>
</evidence>
<gene>
    <name evidence="1" type="ORF">HPLM_LOCUS5594</name>
</gene>
<proteinExistence type="predicted"/>
<evidence type="ECO:0000313" key="3">
    <source>
        <dbReference type="WBParaSite" id="HPLM_0000560201-mRNA-1"/>
    </source>
</evidence>
<dbReference type="AlphaFoldDB" id="A0A0N4W6D5"/>
<organism evidence="3">
    <name type="scientific">Haemonchus placei</name>
    <name type="common">Barber's pole worm</name>
    <dbReference type="NCBI Taxonomy" id="6290"/>
    <lineage>
        <taxon>Eukaryota</taxon>
        <taxon>Metazoa</taxon>
        <taxon>Ecdysozoa</taxon>
        <taxon>Nematoda</taxon>
        <taxon>Chromadorea</taxon>
        <taxon>Rhabditida</taxon>
        <taxon>Rhabditina</taxon>
        <taxon>Rhabditomorpha</taxon>
        <taxon>Strongyloidea</taxon>
        <taxon>Trichostrongylidae</taxon>
        <taxon>Haemonchus</taxon>
    </lineage>
</organism>
<dbReference type="OrthoDB" id="5820709at2759"/>
<evidence type="ECO:0000313" key="1">
    <source>
        <dbReference type="EMBL" id="VDO26500.1"/>
    </source>
</evidence>
<accession>A0A0N4W6D5</accession>
<dbReference type="EMBL" id="UZAF01016363">
    <property type="protein sequence ID" value="VDO26500.1"/>
    <property type="molecule type" value="Genomic_DNA"/>
</dbReference>
<reference evidence="1 2" key="2">
    <citation type="submission" date="2018-11" db="EMBL/GenBank/DDBJ databases">
        <authorList>
            <consortium name="Pathogen Informatics"/>
        </authorList>
    </citation>
    <scope>NUCLEOTIDE SEQUENCE [LARGE SCALE GENOMIC DNA]</scope>
    <source>
        <strain evidence="1 2">MHpl1</strain>
    </source>
</reference>
<protein>
    <submittedName>
        <fullName evidence="3">Bestrophin homolog</fullName>
    </submittedName>
</protein>
<sequence length="109" mass="12483">MRLFSDLAWQPKGLPFDCEKSLFIVLMIYNIWRTKKSIGVGTNLTTRYQLAENIRALKILLPVLMFVIAAQTDCSQSVFGIFYVIFKFVSLLLSESSIEITHSLLANQY</sequence>